<name>A0A5Q2F749_9CAUD</name>
<reference evidence="2 3" key="1">
    <citation type="submission" date="2019-10" db="EMBL/GenBank/DDBJ databases">
        <authorList>
            <person name="Kazantseva O."/>
            <person name="Piligrimova E."/>
            <person name="Shadrin A."/>
            <person name="Zagorodny V."/>
        </authorList>
    </citation>
    <scope>NUCLEOTIDE SEQUENCE [LARGE SCALE GENOMIC DNA]</scope>
</reference>
<dbReference type="NCBIfam" id="TIGR01538">
    <property type="entry name" value="portal_SPP1"/>
    <property type="match status" value="1"/>
</dbReference>
<evidence type="ECO:0000313" key="2">
    <source>
        <dbReference type="EMBL" id="QGF21707.1"/>
    </source>
</evidence>
<evidence type="ECO:0000313" key="3">
    <source>
        <dbReference type="Proteomes" id="UP000343370"/>
    </source>
</evidence>
<accession>A0A5Q2F749</accession>
<dbReference type="InterPro" id="IPR006428">
    <property type="entry name" value="Portal_SPP1-type"/>
</dbReference>
<keyword evidence="3" id="KW-1185">Reference proteome</keyword>
<feature type="region of interest" description="Disordered" evidence="1">
    <location>
        <begin position="435"/>
        <end position="481"/>
    </location>
</feature>
<sequence length="481" mass="54652">MTTFYKYAQLMDRDGVTAANVSQAIAEHAAMSKEAQHRFGRYVQAKKHTPIMNREFDGEAAKKINNKLANDYFGEIVDTKVGYMFGVPVTVAYDKSLPGYENVMKNVERFEKINNFDDFNAESAKLSAICGYSAALCYFDADGLERVKKIDPWTAIIISKTEMHEPEYGIIYYKTWEDKYRAEVYTKTNKIVFEGTSFAEADLLEIENAVHQYQYCPLFGIPNTAELQGDGDKVFSLIDGFDRSLSDSNNEIEQYRLAYLLFIGYEPDEEILREMVKAGALYVPSAADGEDIRWLVKDLNPAYVDSHLDRVEANITRFAKHVNFTDAAFGGDITGPAMRYKLFALETKSKYFERKHEAALRYMFKVIGSAWQVKATEFDFTGIDIKYTRNIPVNLLDEANTANALAAITSKETALGTLSVVPDVEKEKELINQEREEMLDLDLVPGMNPNDPNAKEEDEEDDDNQDPTKKKKKDPLKKDDK</sequence>
<dbReference type="EMBL" id="MN604230">
    <property type="protein sequence ID" value="QGF21707.1"/>
    <property type="molecule type" value="Genomic_DNA"/>
</dbReference>
<proteinExistence type="predicted"/>
<dbReference type="InterPro" id="IPR021145">
    <property type="entry name" value="Portal_protein_SPP1_Gp6-like"/>
</dbReference>
<organism evidence="2 3">
    <name type="scientific">Bacillus phage vB_BcM_Sam112</name>
    <dbReference type="NCBI Taxonomy" id="2663324"/>
    <lineage>
        <taxon>Viruses</taxon>
        <taxon>Duplodnaviria</taxon>
        <taxon>Heunggongvirae</taxon>
        <taxon>Uroviricota</taxon>
        <taxon>Caudoviricetes</taxon>
        <taxon>Trautnerviridae</taxon>
        <taxon>Prospektnaukivirus</taxon>
        <taxon>Prospektnaukivirus sam112</taxon>
    </lineage>
</organism>
<dbReference type="Pfam" id="PF05133">
    <property type="entry name" value="SPP1_portal"/>
    <property type="match status" value="1"/>
</dbReference>
<dbReference type="Proteomes" id="UP000343370">
    <property type="component" value="Segment"/>
</dbReference>
<protein>
    <submittedName>
        <fullName evidence="2">Portal protein</fullName>
    </submittedName>
</protein>
<feature type="compositionally biased region" description="Acidic residues" evidence="1">
    <location>
        <begin position="456"/>
        <end position="465"/>
    </location>
</feature>
<evidence type="ECO:0000256" key="1">
    <source>
        <dbReference type="SAM" id="MobiDB-lite"/>
    </source>
</evidence>
<gene>
    <name evidence="2" type="ORF">Sam112_gp3</name>
</gene>